<name>A0A7H0H9G4_9ACTN</name>
<keyword evidence="2" id="KW-1185">Reference proteome</keyword>
<gene>
    <name evidence="1" type="ORF">H9L22_07910</name>
</gene>
<accession>A0A7H0H9G4</accession>
<organism evidence="1 2">
    <name type="scientific">Tessaracoccus defluvii</name>
    <dbReference type="NCBI Taxonomy" id="1285901"/>
    <lineage>
        <taxon>Bacteria</taxon>
        <taxon>Bacillati</taxon>
        <taxon>Actinomycetota</taxon>
        <taxon>Actinomycetes</taxon>
        <taxon>Propionibacteriales</taxon>
        <taxon>Propionibacteriaceae</taxon>
        <taxon>Tessaracoccus</taxon>
    </lineage>
</organism>
<evidence type="ECO:0000313" key="1">
    <source>
        <dbReference type="EMBL" id="QNP57180.1"/>
    </source>
</evidence>
<reference evidence="1 2" key="1">
    <citation type="submission" date="2020-08" db="EMBL/GenBank/DDBJ databases">
        <title>Genome sequence of Tessaracoccus defluvii JCM 17540T.</title>
        <authorList>
            <person name="Hyun D.-W."/>
            <person name="Bae J.-W."/>
        </authorList>
    </citation>
    <scope>NUCLEOTIDE SEQUENCE [LARGE SCALE GENOMIC DNA]</scope>
    <source>
        <strain evidence="1 2">JCM 17540</strain>
    </source>
</reference>
<dbReference type="RefSeq" id="WP_187722273.1">
    <property type="nucleotide sequence ID" value="NZ_BAABBL010000019.1"/>
</dbReference>
<protein>
    <submittedName>
        <fullName evidence="1">Uncharacterized protein</fullName>
    </submittedName>
</protein>
<dbReference type="AlphaFoldDB" id="A0A7H0H9G4"/>
<dbReference type="KEGG" id="tdf:H9L22_07910"/>
<proteinExistence type="predicted"/>
<sequence>MALVEEVGQLSRIPRGPKGIEVFPPGRAEWSDAVDSDFGLQLAGWLALEHIRRHVRKTTGAPAPSRHLFLVPLDGVLPIRFFTDRFEAPGYLPDGYRGLDGLWVWSAHWQRVLVWQGGEWAWHEIPSAAGVVG</sequence>
<dbReference type="EMBL" id="CP060789">
    <property type="protein sequence ID" value="QNP57180.1"/>
    <property type="molecule type" value="Genomic_DNA"/>
</dbReference>
<dbReference type="Proteomes" id="UP000516117">
    <property type="component" value="Chromosome"/>
</dbReference>
<evidence type="ECO:0000313" key="2">
    <source>
        <dbReference type="Proteomes" id="UP000516117"/>
    </source>
</evidence>